<comment type="caution">
    <text evidence="4">The sequence shown here is derived from an EMBL/GenBank/DDBJ whole genome shotgun (WGS) entry which is preliminary data.</text>
</comment>
<dbReference type="EMBL" id="LCZI01001531">
    <property type="protein sequence ID" value="KKZ60499.1"/>
    <property type="molecule type" value="Genomic_DNA"/>
</dbReference>
<dbReference type="AlphaFoldDB" id="A0A0G2IYE1"/>
<organism evidence="4 5">
    <name type="scientific">[Emmonsia] crescens</name>
    <dbReference type="NCBI Taxonomy" id="73230"/>
    <lineage>
        <taxon>Eukaryota</taxon>
        <taxon>Fungi</taxon>
        <taxon>Dikarya</taxon>
        <taxon>Ascomycota</taxon>
        <taxon>Pezizomycotina</taxon>
        <taxon>Eurotiomycetes</taxon>
        <taxon>Eurotiomycetidae</taxon>
        <taxon>Onygenales</taxon>
        <taxon>Ajellomycetaceae</taxon>
        <taxon>Emergomyces</taxon>
    </lineage>
</organism>
<dbReference type="Proteomes" id="UP000034164">
    <property type="component" value="Unassembled WGS sequence"/>
</dbReference>
<name>A0A0G2IYE1_9EURO</name>
<evidence type="ECO:0000256" key="2">
    <source>
        <dbReference type="SAM" id="Phobius"/>
    </source>
</evidence>
<keyword evidence="2" id="KW-0812">Transmembrane</keyword>
<keyword evidence="2" id="KW-1133">Transmembrane helix</keyword>
<proteinExistence type="predicted"/>
<feature type="transmembrane region" description="Helical" evidence="2">
    <location>
        <begin position="79"/>
        <end position="98"/>
    </location>
</feature>
<evidence type="ECO:0000256" key="1">
    <source>
        <dbReference type="SAM" id="MobiDB-lite"/>
    </source>
</evidence>
<keyword evidence="2" id="KW-0472">Membrane</keyword>
<sequence length="194" mass="21191">MASAAEEVILPTLYTKPRTSKLTIWDTGAGCHLVHSKNSFVSLYKIEKGPTIRVANKAILDVIGIGVAAIAVGEKRFTFHSAYYAPGLSANLIYYGLLSKQGYSRKKMKGEGGDFFEMISPNGEDIVYANLTRHNIYAISDTPPQRTDFSSSNAGYMAYLADPKSFTKSTEISTSYDPQTASLGPSNKDEIEQL</sequence>
<evidence type="ECO:0000259" key="3">
    <source>
        <dbReference type="Pfam" id="PF22936"/>
    </source>
</evidence>
<protein>
    <recommendedName>
        <fullName evidence="3">Retrovirus-related Pol polyprotein from transposon TNT 1-94-like beta-barrel domain-containing protein</fullName>
    </recommendedName>
</protein>
<feature type="compositionally biased region" description="Polar residues" evidence="1">
    <location>
        <begin position="170"/>
        <end position="185"/>
    </location>
</feature>
<dbReference type="InterPro" id="IPR054722">
    <property type="entry name" value="PolX-like_BBD"/>
</dbReference>
<dbReference type="VEuPathDB" id="FungiDB:EMCG_04836"/>
<accession>A0A0G2IYE1</accession>
<reference evidence="5" key="1">
    <citation type="journal article" date="2015" name="PLoS Genet.">
        <title>The dynamic genome and transcriptome of the human fungal pathogen Blastomyces and close relative Emmonsia.</title>
        <authorList>
            <person name="Munoz J.F."/>
            <person name="Gauthier G.M."/>
            <person name="Desjardins C.A."/>
            <person name="Gallo J.E."/>
            <person name="Holder J."/>
            <person name="Sullivan T.D."/>
            <person name="Marty A.J."/>
            <person name="Carmen J.C."/>
            <person name="Chen Z."/>
            <person name="Ding L."/>
            <person name="Gujja S."/>
            <person name="Magrini V."/>
            <person name="Misas E."/>
            <person name="Mitreva M."/>
            <person name="Priest M."/>
            <person name="Saif S."/>
            <person name="Whiston E.A."/>
            <person name="Young S."/>
            <person name="Zeng Q."/>
            <person name="Goldman W.E."/>
            <person name="Mardis E.R."/>
            <person name="Taylor J.W."/>
            <person name="McEwen J.G."/>
            <person name="Clay O.K."/>
            <person name="Klein B.S."/>
            <person name="Cuomo C.A."/>
        </authorList>
    </citation>
    <scope>NUCLEOTIDE SEQUENCE [LARGE SCALE GENOMIC DNA]</scope>
    <source>
        <strain evidence="5">UAMH 3008</strain>
    </source>
</reference>
<evidence type="ECO:0000313" key="5">
    <source>
        <dbReference type="Proteomes" id="UP000034164"/>
    </source>
</evidence>
<dbReference type="OrthoDB" id="10573265at2759"/>
<evidence type="ECO:0000313" key="4">
    <source>
        <dbReference type="EMBL" id="KKZ60499.1"/>
    </source>
</evidence>
<dbReference type="Pfam" id="PF22936">
    <property type="entry name" value="Pol_BBD"/>
    <property type="match status" value="1"/>
</dbReference>
<feature type="domain" description="Retrovirus-related Pol polyprotein from transposon TNT 1-94-like beta-barrel" evidence="3">
    <location>
        <begin position="24"/>
        <end position="103"/>
    </location>
</feature>
<gene>
    <name evidence="4" type="ORF">EMCG_04836</name>
</gene>
<feature type="transmembrane region" description="Helical" evidence="2">
    <location>
        <begin position="54"/>
        <end position="73"/>
    </location>
</feature>
<feature type="region of interest" description="Disordered" evidence="1">
    <location>
        <begin position="170"/>
        <end position="194"/>
    </location>
</feature>